<name>A0ABV7L659_9PROT</name>
<comment type="caution">
    <text evidence="2">The sequence shown here is derived from an EMBL/GenBank/DDBJ whole genome shotgun (WGS) entry which is preliminary data.</text>
</comment>
<dbReference type="InterPro" id="IPR000866">
    <property type="entry name" value="AhpC/TSA"/>
</dbReference>
<dbReference type="InterPro" id="IPR013766">
    <property type="entry name" value="Thioredoxin_domain"/>
</dbReference>
<dbReference type="Proteomes" id="UP001595528">
    <property type="component" value="Unassembled WGS sequence"/>
</dbReference>
<dbReference type="SUPFAM" id="SSF52833">
    <property type="entry name" value="Thioredoxin-like"/>
    <property type="match status" value="1"/>
</dbReference>
<evidence type="ECO:0000313" key="2">
    <source>
        <dbReference type="EMBL" id="MFC3230133.1"/>
    </source>
</evidence>
<dbReference type="Pfam" id="PF00578">
    <property type="entry name" value="AhpC-TSA"/>
    <property type="match status" value="1"/>
</dbReference>
<dbReference type="InterPro" id="IPR047262">
    <property type="entry name" value="PRX-like1"/>
</dbReference>
<dbReference type="EMBL" id="JBHRTR010000036">
    <property type="protein sequence ID" value="MFC3230133.1"/>
    <property type="molecule type" value="Genomic_DNA"/>
</dbReference>
<feature type="domain" description="Thioredoxin" evidence="1">
    <location>
        <begin position="9"/>
        <end position="163"/>
    </location>
</feature>
<dbReference type="RefSeq" id="WP_379905007.1">
    <property type="nucleotide sequence ID" value="NZ_JBHRTR010000036.1"/>
</dbReference>
<dbReference type="PROSITE" id="PS51352">
    <property type="entry name" value="THIOREDOXIN_2"/>
    <property type="match status" value="1"/>
</dbReference>
<evidence type="ECO:0000259" key="1">
    <source>
        <dbReference type="PROSITE" id="PS51352"/>
    </source>
</evidence>
<proteinExistence type="predicted"/>
<sequence length="185" mass="20559">MAATETPICDFGRPAVDFDLFGVDNRRHSLADIRGPKGTLVMFICNHCPYVRRIIQPLVQDVHRLMAEGIGAIAIMPNDTDAYPDDSFEMMRHHAIEWGFGFPYVIDEQQTVARAYGAVCTPDFFGYNADLSLQYRGRFDDGTGGRDGSGQHELLAAMRRIAETGEGPREQVPSMGCSIKWRSAA</sequence>
<dbReference type="Gene3D" id="3.40.30.10">
    <property type="entry name" value="Glutaredoxin"/>
    <property type="match status" value="1"/>
</dbReference>
<dbReference type="PANTHER" id="PTHR43640:SF1">
    <property type="entry name" value="THIOREDOXIN-DEPENDENT PEROXIREDOXIN"/>
    <property type="match status" value="1"/>
</dbReference>
<organism evidence="2 3">
    <name type="scientific">Marinibaculum pumilum</name>
    <dbReference type="NCBI Taxonomy" id="1766165"/>
    <lineage>
        <taxon>Bacteria</taxon>
        <taxon>Pseudomonadati</taxon>
        <taxon>Pseudomonadota</taxon>
        <taxon>Alphaproteobacteria</taxon>
        <taxon>Rhodospirillales</taxon>
        <taxon>Rhodospirillaceae</taxon>
        <taxon>Marinibaculum</taxon>
    </lineage>
</organism>
<protein>
    <submittedName>
        <fullName evidence="2">Thioredoxin family protein</fullName>
    </submittedName>
</protein>
<keyword evidence="3" id="KW-1185">Reference proteome</keyword>
<dbReference type="CDD" id="cd02969">
    <property type="entry name" value="PRX_like1"/>
    <property type="match status" value="1"/>
</dbReference>
<reference evidence="3" key="1">
    <citation type="journal article" date="2019" name="Int. J. Syst. Evol. Microbiol.">
        <title>The Global Catalogue of Microorganisms (GCM) 10K type strain sequencing project: providing services to taxonomists for standard genome sequencing and annotation.</title>
        <authorList>
            <consortium name="The Broad Institute Genomics Platform"/>
            <consortium name="The Broad Institute Genome Sequencing Center for Infectious Disease"/>
            <person name="Wu L."/>
            <person name="Ma J."/>
        </authorList>
    </citation>
    <scope>NUCLEOTIDE SEQUENCE [LARGE SCALE GENOMIC DNA]</scope>
    <source>
        <strain evidence="3">KCTC 42964</strain>
    </source>
</reference>
<evidence type="ECO:0000313" key="3">
    <source>
        <dbReference type="Proteomes" id="UP001595528"/>
    </source>
</evidence>
<gene>
    <name evidence="2" type="ORF">ACFOGJ_22985</name>
</gene>
<accession>A0ABV7L659</accession>
<dbReference type="PANTHER" id="PTHR43640">
    <property type="entry name" value="OS07G0260300 PROTEIN"/>
    <property type="match status" value="1"/>
</dbReference>
<dbReference type="InterPro" id="IPR036249">
    <property type="entry name" value="Thioredoxin-like_sf"/>
</dbReference>